<keyword evidence="13" id="KW-1185">Reference proteome</keyword>
<dbReference type="InterPro" id="IPR036621">
    <property type="entry name" value="Anticodon-bd_dom_sf"/>
</dbReference>
<dbReference type="Pfam" id="PF09180">
    <property type="entry name" value="ProRS-C_1"/>
    <property type="match status" value="1"/>
</dbReference>
<dbReference type="FunFam" id="3.40.50.800:FF:000005">
    <property type="entry name" value="bifunctional glutamate/proline--tRNA ligase"/>
    <property type="match status" value="1"/>
</dbReference>
<protein>
    <recommendedName>
        <fullName evidence="2">proline--tRNA ligase</fullName>
        <ecNumber evidence="2">6.1.1.15</ecNumber>
    </recommendedName>
    <alternativeName>
        <fullName evidence="8">Prolyl-tRNA synthetase</fullName>
    </alternativeName>
</protein>
<evidence type="ECO:0000256" key="4">
    <source>
        <dbReference type="ARBA" id="ARBA00022741"/>
    </source>
</evidence>
<accession>A0A8H7ENB2</accession>
<dbReference type="InterPro" id="IPR017449">
    <property type="entry name" value="Pro-tRNA_synth_II"/>
</dbReference>
<evidence type="ECO:0000259" key="11">
    <source>
        <dbReference type="PROSITE" id="PS50862"/>
    </source>
</evidence>
<dbReference type="Gene3D" id="3.30.930.10">
    <property type="entry name" value="Bira Bifunctional Protein, Domain 2"/>
    <property type="match status" value="1"/>
</dbReference>
<dbReference type="HAMAP" id="MF_01571">
    <property type="entry name" value="Pro_tRNA_synth_type3"/>
    <property type="match status" value="1"/>
</dbReference>
<dbReference type="SMART" id="SM00946">
    <property type="entry name" value="ProRS-C_1"/>
    <property type="match status" value="1"/>
</dbReference>
<dbReference type="OrthoDB" id="1350766at2759"/>
<dbReference type="AlphaFoldDB" id="A0A8H7ENB2"/>
<dbReference type="Pfam" id="PF03129">
    <property type="entry name" value="HGTP_anticodon"/>
    <property type="match status" value="1"/>
</dbReference>
<comment type="similarity">
    <text evidence="1">Belongs to the class-II aminoacyl-tRNA synthetase family.</text>
</comment>
<dbReference type="SUPFAM" id="SSF55826">
    <property type="entry name" value="YbaK/ProRS associated domain"/>
    <property type="match status" value="1"/>
</dbReference>
<evidence type="ECO:0000256" key="8">
    <source>
        <dbReference type="ARBA" id="ARBA00029731"/>
    </source>
</evidence>
<dbReference type="InterPro" id="IPR002314">
    <property type="entry name" value="aa-tRNA-synt_IIb"/>
</dbReference>
<evidence type="ECO:0000256" key="6">
    <source>
        <dbReference type="ARBA" id="ARBA00022917"/>
    </source>
</evidence>
<dbReference type="InterPro" id="IPR036754">
    <property type="entry name" value="YbaK/aa-tRNA-synt-asso_dom_sf"/>
</dbReference>
<dbReference type="InterPro" id="IPR004499">
    <property type="entry name" value="Pro-tRNA-ligase_IIa_arc-type"/>
</dbReference>
<keyword evidence="5" id="KW-0067">ATP-binding</keyword>
<dbReference type="Gene3D" id="3.40.50.800">
    <property type="entry name" value="Anticodon-binding domain"/>
    <property type="match status" value="1"/>
</dbReference>
<dbReference type="PANTHER" id="PTHR43382:SF2">
    <property type="entry name" value="BIFUNCTIONAL GLUTAMATE_PROLINE--TRNA LIGASE"/>
    <property type="match status" value="1"/>
</dbReference>
<evidence type="ECO:0000313" key="12">
    <source>
        <dbReference type="EMBL" id="KAF7724186.1"/>
    </source>
</evidence>
<dbReference type="InterPro" id="IPR004154">
    <property type="entry name" value="Anticodon-bd"/>
</dbReference>
<reference evidence="12" key="1">
    <citation type="submission" date="2020-01" db="EMBL/GenBank/DDBJ databases">
        <title>Genome Sequencing of Three Apophysomyces-Like Fungal Strains Confirms a Novel Fungal Genus in the Mucoromycota with divergent Burkholderia-like Endosymbiotic Bacteria.</title>
        <authorList>
            <person name="Stajich J.E."/>
            <person name="Macias A.M."/>
            <person name="Carter-House D."/>
            <person name="Lovett B."/>
            <person name="Kasson L.R."/>
            <person name="Berry K."/>
            <person name="Grigoriev I."/>
            <person name="Chang Y."/>
            <person name="Spatafora J."/>
            <person name="Kasson M.T."/>
        </authorList>
    </citation>
    <scope>NUCLEOTIDE SEQUENCE</scope>
    <source>
        <strain evidence="12">NRRL A-21654</strain>
    </source>
</reference>
<comment type="caution">
    <text evidence="12">The sequence shown here is derived from an EMBL/GenBank/DDBJ whole genome shotgun (WGS) entry which is preliminary data.</text>
</comment>
<dbReference type="FunFam" id="3.30.110.30:FF:000001">
    <property type="entry name" value="Bifunctional glutamate/proline--tRNA ligase"/>
    <property type="match status" value="1"/>
</dbReference>
<dbReference type="GO" id="GO:0004827">
    <property type="term" value="F:proline-tRNA ligase activity"/>
    <property type="evidence" value="ECO:0007669"/>
    <property type="project" value="UniProtKB-EC"/>
</dbReference>
<dbReference type="Pfam" id="PF04073">
    <property type="entry name" value="tRNA_edit"/>
    <property type="match status" value="1"/>
</dbReference>
<dbReference type="InterPro" id="IPR045864">
    <property type="entry name" value="aa-tRNA-synth_II/BPL/LPL"/>
</dbReference>
<dbReference type="EC" id="6.1.1.15" evidence="2"/>
<dbReference type="SUPFAM" id="SSF55681">
    <property type="entry name" value="Class II aaRS and biotin synthetases"/>
    <property type="match status" value="1"/>
</dbReference>
<dbReference type="GO" id="GO:0017101">
    <property type="term" value="C:aminoacyl-tRNA synthetase multienzyme complex"/>
    <property type="evidence" value="ECO:0007669"/>
    <property type="project" value="TreeGrafter"/>
</dbReference>
<dbReference type="PRINTS" id="PR01046">
    <property type="entry name" value="TRNASYNTHPRO"/>
</dbReference>
<name>A0A8H7ENB2_9FUNG</name>
<dbReference type="EMBL" id="JABAYA010000127">
    <property type="protein sequence ID" value="KAF7724186.1"/>
    <property type="molecule type" value="Genomic_DNA"/>
</dbReference>
<evidence type="ECO:0000256" key="10">
    <source>
        <dbReference type="SAM" id="MobiDB-lite"/>
    </source>
</evidence>
<evidence type="ECO:0000256" key="2">
    <source>
        <dbReference type="ARBA" id="ARBA00012831"/>
    </source>
</evidence>
<dbReference type="Gene3D" id="3.90.960.10">
    <property type="entry name" value="YbaK/aminoacyl-tRNA synthetase-associated domain"/>
    <property type="match status" value="1"/>
</dbReference>
<dbReference type="CDD" id="cd00778">
    <property type="entry name" value="ProRS_core_arch_euk"/>
    <property type="match status" value="1"/>
</dbReference>
<dbReference type="GO" id="GO:0005524">
    <property type="term" value="F:ATP binding"/>
    <property type="evidence" value="ECO:0007669"/>
    <property type="project" value="UniProtKB-KW"/>
</dbReference>
<dbReference type="SUPFAM" id="SSF64586">
    <property type="entry name" value="C-terminal domain of ProRS"/>
    <property type="match status" value="1"/>
</dbReference>
<dbReference type="PANTHER" id="PTHR43382">
    <property type="entry name" value="PROLYL-TRNA SYNTHETASE"/>
    <property type="match status" value="1"/>
</dbReference>
<dbReference type="Proteomes" id="UP000605846">
    <property type="component" value="Unassembled WGS sequence"/>
</dbReference>
<evidence type="ECO:0000256" key="5">
    <source>
        <dbReference type="ARBA" id="ARBA00022840"/>
    </source>
</evidence>
<dbReference type="InterPro" id="IPR033721">
    <property type="entry name" value="ProRS_core_arch_euk"/>
</dbReference>
<evidence type="ECO:0000256" key="1">
    <source>
        <dbReference type="ARBA" id="ARBA00008226"/>
    </source>
</evidence>
<dbReference type="Pfam" id="PF00587">
    <property type="entry name" value="tRNA-synt_2b"/>
    <property type="match status" value="1"/>
</dbReference>
<dbReference type="GO" id="GO:0002161">
    <property type="term" value="F:aminoacyl-tRNA deacylase activity"/>
    <property type="evidence" value="ECO:0007669"/>
    <property type="project" value="InterPro"/>
</dbReference>
<evidence type="ECO:0000256" key="3">
    <source>
        <dbReference type="ARBA" id="ARBA00022598"/>
    </source>
</evidence>
<dbReference type="InterPro" id="IPR016061">
    <property type="entry name" value="Pro-tRNA_ligase_II_C"/>
</dbReference>
<evidence type="ECO:0000256" key="7">
    <source>
        <dbReference type="ARBA" id="ARBA00023146"/>
    </source>
</evidence>
<dbReference type="SUPFAM" id="SSF52954">
    <property type="entry name" value="Class II aaRS ABD-related"/>
    <property type="match status" value="1"/>
</dbReference>
<dbReference type="GO" id="GO:0006433">
    <property type="term" value="P:prolyl-tRNA aminoacylation"/>
    <property type="evidence" value="ECO:0007669"/>
    <property type="project" value="InterPro"/>
</dbReference>
<dbReference type="InterPro" id="IPR006195">
    <property type="entry name" value="aa-tRNA-synth_II"/>
</dbReference>
<dbReference type="GO" id="GO:0005737">
    <property type="term" value="C:cytoplasm"/>
    <property type="evidence" value="ECO:0007669"/>
    <property type="project" value="InterPro"/>
</dbReference>
<proteinExistence type="inferred from homology"/>
<feature type="domain" description="Aminoacyl-transfer RNA synthetases class-II family profile" evidence="11">
    <location>
        <begin position="237"/>
        <end position="494"/>
    </location>
</feature>
<dbReference type="Gene3D" id="3.30.110.30">
    <property type="entry name" value="C-terminal domain of ProRS"/>
    <property type="match status" value="1"/>
</dbReference>
<feature type="region of interest" description="Disordered" evidence="10">
    <location>
        <begin position="657"/>
        <end position="680"/>
    </location>
</feature>
<dbReference type="InterPro" id="IPR002316">
    <property type="entry name" value="Pro-tRNA-ligase_IIa"/>
</dbReference>
<dbReference type="FunFam" id="3.30.930.10:FF:000007">
    <property type="entry name" value="Bifunctional glutamate/proline--tRNA ligase"/>
    <property type="match status" value="1"/>
</dbReference>
<keyword evidence="3" id="KW-0436">Ligase</keyword>
<dbReference type="InterPro" id="IPR007214">
    <property type="entry name" value="YbaK/aa-tRNA-synth-assoc-dom"/>
</dbReference>
<keyword evidence="6" id="KW-0648">Protein biosynthesis</keyword>
<gene>
    <name evidence="12" type="ORF">EC973_001258</name>
</gene>
<keyword evidence="4" id="KW-0547">Nucleotide-binding</keyword>
<evidence type="ECO:0000256" key="9">
    <source>
        <dbReference type="ARBA" id="ARBA00047671"/>
    </source>
</evidence>
<comment type="catalytic activity">
    <reaction evidence="9">
        <text>tRNA(Pro) + L-proline + ATP = L-prolyl-tRNA(Pro) + AMP + diphosphate</text>
        <dbReference type="Rhea" id="RHEA:14305"/>
        <dbReference type="Rhea" id="RHEA-COMP:9700"/>
        <dbReference type="Rhea" id="RHEA-COMP:9702"/>
        <dbReference type="ChEBI" id="CHEBI:30616"/>
        <dbReference type="ChEBI" id="CHEBI:33019"/>
        <dbReference type="ChEBI" id="CHEBI:60039"/>
        <dbReference type="ChEBI" id="CHEBI:78442"/>
        <dbReference type="ChEBI" id="CHEBI:78532"/>
        <dbReference type="ChEBI" id="CHEBI:456215"/>
        <dbReference type="EC" id="6.1.1.15"/>
    </reaction>
</comment>
<dbReference type="CDD" id="cd00862">
    <property type="entry name" value="ProRS_anticodon_zinc"/>
    <property type="match status" value="1"/>
</dbReference>
<dbReference type="PROSITE" id="PS50862">
    <property type="entry name" value="AA_TRNA_LIGASE_II"/>
    <property type="match status" value="1"/>
</dbReference>
<keyword evidence="7" id="KW-0030">Aminoacyl-tRNA synthetase</keyword>
<evidence type="ECO:0000313" key="13">
    <source>
        <dbReference type="Proteomes" id="UP000605846"/>
    </source>
</evidence>
<sequence length="717" mass="80248">MATCDAVLELLSKLSVSPKTVSHDPVADNKSWASTLPSVASDVVYEVTKTLILKPKTAKTAVPTPVMVVALEATETNATALGKKLNLKECRFANEDLLKETFAITKETVSPFALSNVADLSQIHLVVDAALLALPATSLLAFHPSAAEKTVFISVEQLKQYFQSINKEFVEIDFKALAAAKPAPKPAAKKEAASAAPAGGEETHQMGIEYKKDVDFPKWYQQVLTKSEMLDYYDVSGCYILRPLAYNVWKEITNFFDGAITEMGVEDTYFPMFVSNRVLEREKDHIEGFAPEVAWVTKAGSSDLEEPIAIRPTSETVMYPYFSKWIRSHRDLPFRINQWCSVVRWEFKNPQPFLRTREFLWQEGHTAHLTLEGADKEVRQILDLYEQVYTDLLALPVVKGVKSEKERFAGGYYTTTVEGFIPTTGRAIQGGTSHCLGQNFSKMFNITVEDPNAPANAGEEAKKLHVWQNSWGLSTRTIGVMVMVHGDDKGLVLPPRVALVQTVVIPCGLTVKSTKEDSDKVYDACKVVNDRLKKAGLKSKADLRDNYTPGFKFNHWEIRGVPLRLEVGPNDLKKAQVTAVRRDTGAKFAIPMDNLETGVREALDTMQREMFERAKAKMDESIVRVNKWEDFVPTLNSKKLCLIPWCDRMECEDDIKDRSTRISNEDEEEDERAPSMGAKSLCNPFEQPTEDPIVPGVTKCVACGQDAKHFMLFGRSY</sequence>
<organism evidence="12 13">
    <name type="scientific">Apophysomyces ossiformis</name>
    <dbReference type="NCBI Taxonomy" id="679940"/>
    <lineage>
        <taxon>Eukaryota</taxon>
        <taxon>Fungi</taxon>
        <taxon>Fungi incertae sedis</taxon>
        <taxon>Mucoromycota</taxon>
        <taxon>Mucoromycotina</taxon>
        <taxon>Mucoromycetes</taxon>
        <taxon>Mucorales</taxon>
        <taxon>Mucorineae</taxon>
        <taxon>Mucoraceae</taxon>
        <taxon>Apophysomyces</taxon>
    </lineage>
</organism>
<dbReference type="NCBIfam" id="TIGR00408">
    <property type="entry name" value="proS_fam_I"/>
    <property type="match status" value="1"/>
</dbReference>